<name>A0A8H7THV4_9HELO</name>
<reference evidence="2" key="1">
    <citation type="submission" date="2021-02" db="EMBL/GenBank/DDBJ databases">
        <title>Genome sequence Cadophora malorum strain M34.</title>
        <authorList>
            <person name="Stefanovic E."/>
            <person name="Vu D."/>
            <person name="Scully C."/>
            <person name="Dijksterhuis J."/>
            <person name="Roader J."/>
            <person name="Houbraken J."/>
        </authorList>
    </citation>
    <scope>NUCLEOTIDE SEQUENCE</scope>
    <source>
        <strain evidence="2">M34</strain>
    </source>
</reference>
<feature type="region of interest" description="Disordered" evidence="1">
    <location>
        <begin position="1"/>
        <end position="90"/>
    </location>
</feature>
<dbReference type="AlphaFoldDB" id="A0A8H7THV4"/>
<gene>
    <name evidence="2" type="ORF">IFR04_007138</name>
</gene>
<evidence type="ECO:0000313" key="2">
    <source>
        <dbReference type="EMBL" id="KAG4419731.1"/>
    </source>
</evidence>
<keyword evidence="3" id="KW-1185">Reference proteome</keyword>
<dbReference type="OrthoDB" id="10444681at2759"/>
<comment type="caution">
    <text evidence="2">The sequence shown here is derived from an EMBL/GenBank/DDBJ whole genome shotgun (WGS) entry which is preliminary data.</text>
</comment>
<sequence>MPRTIPRGPFIEAPRRQLASKAARKSAPSTGGPILPSKAARKSALSAGPSQYGPERAELERAERGSRSTPSSSIIDLTDSPPTSTTPPSHKITTAAVSLDEEELKRTISTMSEQNLRSAILKVCTESVETAKLLGPLLTPSALGTLDKKRKRSPEICD</sequence>
<organism evidence="2 3">
    <name type="scientific">Cadophora malorum</name>
    <dbReference type="NCBI Taxonomy" id="108018"/>
    <lineage>
        <taxon>Eukaryota</taxon>
        <taxon>Fungi</taxon>
        <taxon>Dikarya</taxon>
        <taxon>Ascomycota</taxon>
        <taxon>Pezizomycotina</taxon>
        <taxon>Leotiomycetes</taxon>
        <taxon>Helotiales</taxon>
        <taxon>Ploettnerulaceae</taxon>
        <taxon>Cadophora</taxon>
    </lineage>
</organism>
<protein>
    <submittedName>
        <fullName evidence="2">Uncharacterized protein</fullName>
    </submittedName>
</protein>
<feature type="compositionally biased region" description="Basic and acidic residues" evidence="1">
    <location>
        <begin position="55"/>
        <end position="66"/>
    </location>
</feature>
<evidence type="ECO:0000313" key="3">
    <source>
        <dbReference type="Proteomes" id="UP000664132"/>
    </source>
</evidence>
<dbReference type="Proteomes" id="UP000664132">
    <property type="component" value="Unassembled WGS sequence"/>
</dbReference>
<accession>A0A8H7THV4</accession>
<proteinExistence type="predicted"/>
<evidence type="ECO:0000256" key="1">
    <source>
        <dbReference type="SAM" id="MobiDB-lite"/>
    </source>
</evidence>
<feature type="compositionally biased region" description="Low complexity" evidence="1">
    <location>
        <begin position="80"/>
        <end position="89"/>
    </location>
</feature>
<dbReference type="EMBL" id="JAFJYH010000099">
    <property type="protein sequence ID" value="KAG4419731.1"/>
    <property type="molecule type" value="Genomic_DNA"/>
</dbReference>